<reference evidence="5" key="1">
    <citation type="submission" date="2017-02" db="EMBL/GenBank/DDBJ databases">
        <authorList>
            <person name="Varghese N."/>
            <person name="Submissions S."/>
        </authorList>
    </citation>
    <scope>NUCLEOTIDE SEQUENCE [LARGE SCALE GENOMIC DNA]</scope>
    <source>
        <strain evidence="5">DSM 22385</strain>
    </source>
</reference>
<feature type="domain" description="HTH tetR-type" evidence="3">
    <location>
        <begin position="1"/>
        <end position="61"/>
    </location>
</feature>
<dbReference type="InterPro" id="IPR009057">
    <property type="entry name" value="Homeodomain-like_sf"/>
</dbReference>
<dbReference type="PROSITE" id="PS50977">
    <property type="entry name" value="HTH_TETR_2"/>
    <property type="match status" value="1"/>
</dbReference>
<protein>
    <submittedName>
        <fullName evidence="4">Transcriptional regulator, TetR family</fullName>
    </submittedName>
</protein>
<dbReference type="SUPFAM" id="SSF46689">
    <property type="entry name" value="Homeodomain-like"/>
    <property type="match status" value="1"/>
</dbReference>
<dbReference type="PANTHER" id="PTHR43479:SF11">
    <property type="entry name" value="ACREF_ENVCD OPERON REPRESSOR-RELATED"/>
    <property type="match status" value="1"/>
</dbReference>
<dbReference type="Gene3D" id="1.10.357.10">
    <property type="entry name" value="Tetracycline Repressor, domain 2"/>
    <property type="match status" value="1"/>
</dbReference>
<dbReference type="InterPro" id="IPR001647">
    <property type="entry name" value="HTH_TetR"/>
</dbReference>
<dbReference type="PANTHER" id="PTHR43479">
    <property type="entry name" value="ACREF/ENVCD OPERON REPRESSOR-RELATED"/>
    <property type="match status" value="1"/>
</dbReference>
<keyword evidence="5" id="KW-1185">Reference proteome</keyword>
<dbReference type="AlphaFoldDB" id="A0A1T5AEK4"/>
<feature type="DNA-binding region" description="H-T-H motif" evidence="2">
    <location>
        <begin position="24"/>
        <end position="43"/>
    </location>
</feature>
<sequence>MEVKEYIISESDNLFCQHGFKSVTMDDLAKHLGMSKKTIYTHFSDKNEIVNMVIENKLNGQKCLIKDGSEKAENAVHEMFFAVTNMKELLSNMNPNLFYDLQKYHPQAWMSFKKFRQTSLYETIYSNLLRGIKEGYYRNDIKCDILTQMRLEQVDLIFSNSSEYTNGKYGIAQVMAELTEHFLYGICSLRGHKLINKYKEVIEEE</sequence>
<keyword evidence="1 2" id="KW-0238">DNA-binding</keyword>
<evidence type="ECO:0000256" key="1">
    <source>
        <dbReference type="ARBA" id="ARBA00023125"/>
    </source>
</evidence>
<evidence type="ECO:0000256" key="2">
    <source>
        <dbReference type="PROSITE-ProRule" id="PRU00335"/>
    </source>
</evidence>
<evidence type="ECO:0000313" key="5">
    <source>
        <dbReference type="Proteomes" id="UP000189981"/>
    </source>
</evidence>
<dbReference type="OrthoDB" id="881297at2"/>
<proteinExistence type="predicted"/>
<dbReference type="PRINTS" id="PR00455">
    <property type="entry name" value="HTHTETR"/>
</dbReference>
<dbReference type="EMBL" id="FUYR01000001">
    <property type="protein sequence ID" value="SKB33093.1"/>
    <property type="molecule type" value="Genomic_DNA"/>
</dbReference>
<dbReference type="STRING" id="572036.SAMN05661099_0610"/>
<dbReference type="Pfam" id="PF00440">
    <property type="entry name" value="TetR_N"/>
    <property type="match status" value="1"/>
</dbReference>
<dbReference type="GO" id="GO:0003677">
    <property type="term" value="F:DNA binding"/>
    <property type="evidence" value="ECO:0007669"/>
    <property type="project" value="UniProtKB-UniRule"/>
</dbReference>
<dbReference type="RefSeq" id="WP_079701174.1">
    <property type="nucleotide sequence ID" value="NZ_FUYR01000001.1"/>
</dbReference>
<gene>
    <name evidence="4" type="ORF">SAMN05661099_0610</name>
</gene>
<evidence type="ECO:0000313" key="4">
    <source>
        <dbReference type="EMBL" id="SKB33093.1"/>
    </source>
</evidence>
<name>A0A1T5AEK4_9SPHI</name>
<evidence type="ECO:0000259" key="3">
    <source>
        <dbReference type="PROSITE" id="PS50977"/>
    </source>
</evidence>
<dbReference type="InterPro" id="IPR050624">
    <property type="entry name" value="HTH-type_Tx_Regulator"/>
</dbReference>
<dbReference type="Proteomes" id="UP000189981">
    <property type="component" value="Unassembled WGS sequence"/>
</dbReference>
<accession>A0A1T5AEK4</accession>
<organism evidence="4 5">
    <name type="scientific">Daejeonella lutea</name>
    <dbReference type="NCBI Taxonomy" id="572036"/>
    <lineage>
        <taxon>Bacteria</taxon>
        <taxon>Pseudomonadati</taxon>
        <taxon>Bacteroidota</taxon>
        <taxon>Sphingobacteriia</taxon>
        <taxon>Sphingobacteriales</taxon>
        <taxon>Sphingobacteriaceae</taxon>
        <taxon>Daejeonella</taxon>
    </lineage>
</organism>